<evidence type="ECO:0000313" key="11">
    <source>
        <dbReference type="Proteomes" id="UP000234789"/>
    </source>
</evidence>
<dbReference type="Proteomes" id="UP000234789">
    <property type="component" value="Unassembled WGS sequence"/>
</dbReference>
<protein>
    <submittedName>
        <fullName evidence="10">N-Acetyl-D-glucosamine ABC transport system, permease protein 2</fullName>
    </submittedName>
</protein>
<keyword evidence="3" id="KW-1003">Cell membrane</keyword>
<feature type="transmembrane region" description="Helical" evidence="7">
    <location>
        <begin position="61"/>
        <end position="86"/>
    </location>
</feature>
<reference evidence="10 11" key="1">
    <citation type="submission" date="2017-05" db="EMBL/GenBank/DDBJ databases">
        <title>Functional genome analysis of Paenibacillus pasadenensis strain R16: insights on endophytic life style and antifungal activity.</title>
        <authorList>
            <person name="Passera A."/>
            <person name="Marcolungo L."/>
            <person name="Casati P."/>
            <person name="Brasca M."/>
            <person name="Quaglino F."/>
            <person name="Delledonne M."/>
        </authorList>
    </citation>
    <scope>NUCLEOTIDE SEQUENCE [LARGE SCALE GENOMIC DNA]</scope>
    <source>
        <strain evidence="10 11">R16</strain>
    </source>
</reference>
<keyword evidence="4 7" id="KW-0812">Transmembrane</keyword>
<comment type="caution">
    <text evidence="10">The sequence shown here is derived from an EMBL/GenBank/DDBJ whole genome shotgun (WGS) entry which is preliminary data.</text>
</comment>
<feature type="transmembrane region" description="Helical" evidence="7">
    <location>
        <begin position="249"/>
        <end position="270"/>
    </location>
</feature>
<dbReference type="PANTHER" id="PTHR43744">
    <property type="entry name" value="ABC TRANSPORTER PERMEASE PROTEIN MG189-RELATED-RELATED"/>
    <property type="match status" value="1"/>
</dbReference>
<dbReference type="InterPro" id="IPR035906">
    <property type="entry name" value="MetI-like_sf"/>
</dbReference>
<dbReference type="GO" id="GO:0005886">
    <property type="term" value="C:plasma membrane"/>
    <property type="evidence" value="ECO:0007669"/>
    <property type="project" value="UniProtKB-SubCell"/>
</dbReference>
<evidence type="ECO:0000256" key="6">
    <source>
        <dbReference type="ARBA" id="ARBA00023136"/>
    </source>
</evidence>
<proteinExistence type="inferred from homology"/>
<dbReference type="RefSeq" id="WP_244912762.1">
    <property type="nucleotide sequence ID" value="NZ_NFEZ01000004.1"/>
</dbReference>
<dbReference type="Pfam" id="PF00528">
    <property type="entry name" value="BPD_transp_1"/>
    <property type="match status" value="1"/>
</dbReference>
<dbReference type="Gene3D" id="1.10.3720.10">
    <property type="entry name" value="MetI-like"/>
    <property type="match status" value="1"/>
</dbReference>
<feature type="compositionally biased region" description="Gly residues" evidence="8">
    <location>
        <begin position="1"/>
        <end position="11"/>
    </location>
</feature>
<keyword evidence="5 7" id="KW-1133">Transmembrane helix</keyword>
<dbReference type="SUPFAM" id="SSF161098">
    <property type="entry name" value="MetI-like"/>
    <property type="match status" value="1"/>
</dbReference>
<dbReference type="CDD" id="cd06261">
    <property type="entry name" value="TM_PBP2"/>
    <property type="match status" value="1"/>
</dbReference>
<dbReference type="AlphaFoldDB" id="A0A2N5N1Z5"/>
<dbReference type="EMBL" id="NFEZ01000004">
    <property type="protein sequence ID" value="PLT44345.1"/>
    <property type="molecule type" value="Genomic_DNA"/>
</dbReference>
<gene>
    <name evidence="10" type="ORF">B8V81_2776</name>
</gene>
<feature type="transmembrane region" description="Helical" evidence="7">
    <location>
        <begin position="290"/>
        <end position="314"/>
    </location>
</feature>
<accession>A0A2N5N1Z5</accession>
<feature type="compositionally biased region" description="Low complexity" evidence="8">
    <location>
        <begin position="17"/>
        <end position="28"/>
    </location>
</feature>
<evidence type="ECO:0000256" key="5">
    <source>
        <dbReference type="ARBA" id="ARBA00022989"/>
    </source>
</evidence>
<dbReference type="PROSITE" id="PS50928">
    <property type="entry name" value="ABC_TM1"/>
    <property type="match status" value="1"/>
</dbReference>
<evidence type="ECO:0000256" key="2">
    <source>
        <dbReference type="ARBA" id="ARBA00022448"/>
    </source>
</evidence>
<keyword evidence="11" id="KW-1185">Reference proteome</keyword>
<feature type="transmembrane region" description="Helical" evidence="7">
    <location>
        <begin position="125"/>
        <end position="149"/>
    </location>
</feature>
<dbReference type="PANTHER" id="PTHR43744:SF3">
    <property type="entry name" value="LACTOSE TRANSPORT SYSTEM PERMEASE PROTEIN LACG"/>
    <property type="match status" value="1"/>
</dbReference>
<evidence type="ECO:0000313" key="10">
    <source>
        <dbReference type="EMBL" id="PLT44345.1"/>
    </source>
</evidence>
<name>A0A2N5N1Z5_9BACL</name>
<dbReference type="InterPro" id="IPR000515">
    <property type="entry name" value="MetI-like"/>
</dbReference>
<sequence length="329" mass="35566">MMNLSEGGGPAVAGSKADAPGGAPGADPLRGGLTAGAGPGRRGTEPAGSGRSRGWRLVRRIPGLLVGYALLLALALFMMGPFLWLLSVSLMPGTNVFKFPPAIFPTFIKLDNYTQVWSFIDFPKYIGNTLIITGLGLVLNILLSLSTAYPLAKMRFKGRSLVFGVLVATMIIPSATALVVHYLTITWFGLLGSFFGVVLPSAVSVFNIFLMRQTFLGVPDDIRDSGKVDGASELRIWWRLMVPMVKPGIAVIALLEFMSYWNSFLWPIVVLDDPAQYPLASALTYLNGQFAYNFGWIAAGTILSVLPIIVVFLFTQRYYMEGISGAVKG</sequence>
<feature type="domain" description="ABC transmembrane type-1" evidence="9">
    <location>
        <begin position="126"/>
        <end position="315"/>
    </location>
</feature>
<keyword evidence="2 7" id="KW-0813">Transport</keyword>
<evidence type="ECO:0000256" key="8">
    <source>
        <dbReference type="SAM" id="MobiDB-lite"/>
    </source>
</evidence>
<dbReference type="GO" id="GO:0055085">
    <property type="term" value="P:transmembrane transport"/>
    <property type="evidence" value="ECO:0007669"/>
    <property type="project" value="InterPro"/>
</dbReference>
<feature type="transmembrane region" description="Helical" evidence="7">
    <location>
        <begin position="188"/>
        <end position="210"/>
    </location>
</feature>
<feature type="region of interest" description="Disordered" evidence="8">
    <location>
        <begin position="1"/>
        <end position="52"/>
    </location>
</feature>
<comment type="similarity">
    <text evidence="7">Belongs to the binding-protein-dependent transport system permease family.</text>
</comment>
<feature type="transmembrane region" description="Helical" evidence="7">
    <location>
        <begin position="161"/>
        <end position="182"/>
    </location>
</feature>
<comment type="subcellular location">
    <subcellularLocation>
        <location evidence="1 7">Cell membrane</location>
        <topology evidence="1 7">Multi-pass membrane protein</topology>
    </subcellularLocation>
</comment>
<keyword evidence="6 7" id="KW-0472">Membrane</keyword>
<evidence type="ECO:0000256" key="4">
    <source>
        <dbReference type="ARBA" id="ARBA00022692"/>
    </source>
</evidence>
<evidence type="ECO:0000256" key="7">
    <source>
        <dbReference type="RuleBase" id="RU363032"/>
    </source>
</evidence>
<evidence type="ECO:0000259" key="9">
    <source>
        <dbReference type="PROSITE" id="PS50928"/>
    </source>
</evidence>
<evidence type="ECO:0000256" key="1">
    <source>
        <dbReference type="ARBA" id="ARBA00004651"/>
    </source>
</evidence>
<evidence type="ECO:0000256" key="3">
    <source>
        <dbReference type="ARBA" id="ARBA00022475"/>
    </source>
</evidence>
<organism evidence="10 11">
    <name type="scientific">Paenibacillus pasadenensis</name>
    <dbReference type="NCBI Taxonomy" id="217090"/>
    <lineage>
        <taxon>Bacteria</taxon>
        <taxon>Bacillati</taxon>
        <taxon>Bacillota</taxon>
        <taxon>Bacilli</taxon>
        <taxon>Bacillales</taxon>
        <taxon>Paenibacillaceae</taxon>
        <taxon>Paenibacillus</taxon>
    </lineage>
</organism>